<evidence type="ECO:0000256" key="1">
    <source>
        <dbReference type="SAM" id="MobiDB-lite"/>
    </source>
</evidence>
<feature type="region of interest" description="Disordered" evidence="1">
    <location>
        <begin position="1"/>
        <end position="20"/>
    </location>
</feature>
<protein>
    <submittedName>
        <fullName evidence="2">Uncharacterized protein</fullName>
    </submittedName>
</protein>
<comment type="caution">
    <text evidence="2">The sequence shown here is derived from an EMBL/GenBank/DDBJ whole genome shotgun (WGS) entry which is preliminary data.</text>
</comment>
<name>A0A852YEF4_9MICO</name>
<reference evidence="2 3" key="1">
    <citation type="submission" date="2020-07" db="EMBL/GenBank/DDBJ databases">
        <title>Sequencing the genomes of 1000 actinobacteria strains.</title>
        <authorList>
            <person name="Klenk H.-P."/>
        </authorList>
    </citation>
    <scope>NUCLEOTIDE SEQUENCE [LARGE SCALE GENOMIC DNA]</scope>
    <source>
        <strain evidence="2 3">DSM 23141</strain>
    </source>
</reference>
<dbReference type="EMBL" id="JACBZY010000001">
    <property type="protein sequence ID" value="NYG97498.1"/>
    <property type="molecule type" value="Genomic_DNA"/>
</dbReference>
<evidence type="ECO:0000313" key="3">
    <source>
        <dbReference type="Proteomes" id="UP000553888"/>
    </source>
</evidence>
<gene>
    <name evidence="2" type="ORF">BJ979_000124</name>
</gene>
<organism evidence="2 3">
    <name type="scientific">Schumannella luteola</name>
    <dbReference type="NCBI Taxonomy" id="472059"/>
    <lineage>
        <taxon>Bacteria</taxon>
        <taxon>Bacillati</taxon>
        <taxon>Actinomycetota</taxon>
        <taxon>Actinomycetes</taxon>
        <taxon>Micrococcales</taxon>
        <taxon>Microbacteriaceae</taxon>
        <taxon>Schumannella</taxon>
    </lineage>
</organism>
<keyword evidence="3" id="KW-1185">Reference proteome</keyword>
<evidence type="ECO:0000313" key="2">
    <source>
        <dbReference type="EMBL" id="NYG97498.1"/>
    </source>
</evidence>
<accession>A0A852YEF4</accession>
<sequence>MSAATGSGDGPVATGGASMPNSWLRVAPIVVGLAL</sequence>
<dbReference type="AlphaFoldDB" id="A0A852YEF4"/>
<dbReference type="Proteomes" id="UP000553888">
    <property type="component" value="Unassembled WGS sequence"/>
</dbReference>
<proteinExistence type="predicted"/>